<dbReference type="SUPFAM" id="SSF51045">
    <property type="entry name" value="WW domain"/>
    <property type="match status" value="1"/>
</dbReference>
<dbReference type="InterPro" id="IPR001202">
    <property type="entry name" value="WW_dom"/>
</dbReference>
<evidence type="ECO:0000313" key="3">
    <source>
        <dbReference type="EMBL" id="SPJ78512.1"/>
    </source>
</evidence>
<reference evidence="3" key="1">
    <citation type="submission" date="2018-03" db="EMBL/GenBank/DDBJ databases">
        <authorList>
            <person name="Guldener U."/>
        </authorList>
    </citation>
    <scope>NUCLEOTIDE SEQUENCE</scope>
</reference>
<protein>
    <recommendedName>
        <fullName evidence="2">WW domain-containing protein</fullName>
    </recommendedName>
</protein>
<name>A0AAE8MAC0_9HYPO</name>
<dbReference type="Gene3D" id="2.20.70.10">
    <property type="match status" value="1"/>
</dbReference>
<organism evidence="3 4">
    <name type="scientific">Fusarium torulosum</name>
    <dbReference type="NCBI Taxonomy" id="33205"/>
    <lineage>
        <taxon>Eukaryota</taxon>
        <taxon>Fungi</taxon>
        <taxon>Dikarya</taxon>
        <taxon>Ascomycota</taxon>
        <taxon>Pezizomycotina</taxon>
        <taxon>Sordariomycetes</taxon>
        <taxon>Hypocreomycetidae</taxon>
        <taxon>Hypocreales</taxon>
        <taxon>Nectriaceae</taxon>
        <taxon>Fusarium</taxon>
    </lineage>
</organism>
<dbReference type="PROSITE" id="PS50020">
    <property type="entry name" value="WW_DOMAIN_2"/>
    <property type="match status" value="1"/>
</dbReference>
<accession>A0AAE8MAC0</accession>
<comment type="caution">
    <text evidence="3">The sequence shown here is derived from an EMBL/GenBank/DDBJ whole genome shotgun (WGS) entry which is preliminary data.</text>
</comment>
<dbReference type="EMBL" id="ONZP01000231">
    <property type="protein sequence ID" value="SPJ78512.1"/>
    <property type="molecule type" value="Genomic_DNA"/>
</dbReference>
<dbReference type="PROSITE" id="PS01159">
    <property type="entry name" value="WW_DOMAIN_1"/>
    <property type="match status" value="1"/>
</dbReference>
<evidence type="ECO:0000313" key="4">
    <source>
        <dbReference type="Proteomes" id="UP001187734"/>
    </source>
</evidence>
<keyword evidence="4" id="KW-1185">Reference proteome</keyword>
<gene>
    <name evidence="3" type="ORF">FTOL_06901</name>
</gene>
<feature type="domain" description="WW" evidence="2">
    <location>
        <begin position="16"/>
        <end position="50"/>
    </location>
</feature>
<evidence type="ECO:0000259" key="2">
    <source>
        <dbReference type="PROSITE" id="PS50020"/>
    </source>
</evidence>
<proteinExistence type="predicted"/>
<dbReference type="InterPro" id="IPR036020">
    <property type="entry name" value="WW_dom_sf"/>
</dbReference>
<dbReference type="Proteomes" id="UP001187734">
    <property type="component" value="Unassembled WGS sequence"/>
</dbReference>
<feature type="region of interest" description="Disordered" evidence="1">
    <location>
        <begin position="62"/>
        <end position="95"/>
    </location>
</feature>
<sequence>MSNLPSTETSLGSNGPPLPPGWLAKWSPEHNAWYYVFPATGVTQWALPTFPPVQQQYEAVQGPNTHATPNPPNNTDVGEANQPPEGDRGLGKASMALGGSFLAGSLLRNKRENHQGSHGQQDGLGKVAQSMAIAGAGAVGAKIMGLFGNKQQQQPAVQTVTHTQTHFYPVYVPGPQASPQPSYYNQHPPVDSNYAHTPTGETAGVVSGVQSFASPDHTGGIPMPLQSPSPIVAFPSQSGPPPLHIYGAVFADIDVTHIVRSLVTPQQTLQIKGDTLVQQFGDPWIEVERKMFNVLYSYGDRPMELIAADTTTSNIEIKHEAISKKRMEFCQAPPSRIIAAVWGYENALTRARIEQLEKEGEMDGTGDTLGPGGFWGWEPKTEWNMEVLGNFTSDVLITRPKFEDIILDLCLHGYHLDTSA</sequence>
<dbReference type="AlphaFoldDB" id="A0AAE8MAC0"/>
<dbReference type="Pfam" id="PF00397">
    <property type="entry name" value="WW"/>
    <property type="match status" value="1"/>
</dbReference>
<evidence type="ECO:0000256" key="1">
    <source>
        <dbReference type="SAM" id="MobiDB-lite"/>
    </source>
</evidence>
<dbReference type="SMART" id="SM00456">
    <property type="entry name" value="WW"/>
    <property type="match status" value="1"/>
</dbReference>